<evidence type="ECO:0000313" key="2">
    <source>
        <dbReference type="Proteomes" id="UP001642409"/>
    </source>
</evidence>
<keyword evidence="2" id="KW-1185">Reference proteome</keyword>
<sequence>MLLNLLYNGNLCKLDQETRNLIKFSEQFLEKVSVTEMENQIQHKKYTKLSQICSHLQTPWPFLKTARVSVFEQGWVSQFEVMQYACQNFDNNCNSHYICNSHYSVQYQYSSCISQTETETPTPPHFL</sequence>
<name>A0ABP1KH55_9EUKA</name>
<dbReference type="Proteomes" id="UP001642409">
    <property type="component" value="Unassembled WGS sequence"/>
</dbReference>
<comment type="caution">
    <text evidence="1">The sequence shown here is derived from an EMBL/GenBank/DDBJ whole genome shotgun (WGS) entry which is preliminary data.</text>
</comment>
<reference evidence="1 2" key="1">
    <citation type="submission" date="2024-07" db="EMBL/GenBank/DDBJ databases">
        <authorList>
            <person name="Akdeniz Z."/>
        </authorList>
    </citation>
    <scope>NUCLEOTIDE SEQUENCE [LARGE SCALE GENOMIC DNA]</scope>
</reference>
<dbReference type="EMBL" id="CAXDID020000236">
    <property type="protein sequence ID" value="CAL6061861.1"/>
    <property type="molecule type" value="Genomic_DNA"/>
</dbReference>
<gene>
    <name evidence="1" type="ORF">HINF_LOCUS49914</name>
</gene>
<protein>
    <submittedName>
        <fullName evidence="1">Hypothetical_protein</fullName>
    </submittedName>
</protein>
<evidence type="ECO:0000313" key="1">
    <source>
        <dbReference type="EMBL" id="CAL6061861.1"/>
    </source>
</evidence>
<accession>A0ABP1KH55</accession>
<organism evidence="1 2">
    <name type="scientific">Hexamita inflata</name>
    <dbReference type="NCBI Taxonomy" id="28002"/>
    <lineage>
        <taxon>Eukaryota</taxon>
        <taxon>Metamonada</taxon>
        <taxon>Diplomonadida</taxon>
        <taxon>Hexamitidae</taxon>
        <taxon>Hexamitinae</taxon>
        <taxon>Hexamita</taxon>
    </lineage>
</organism>
<proteinExistence type="predicted"/>